<dbReference type="PROSITE" id="PS50044">
    <property type="entry name" value="SIGMA54_3"/>
    <property type="match status" value="1"/>
</dbReference>
<feature type="domain" description="RNA polymerase sigma factor 54 core-binding" evidence="11">
    <location>
        <begin position="111"/>
        <end position="303"/>
    </location>
</feature>
<protein>
    <submittedName>
        <fullName evidence="12">RNA polymerase factor sigma-54</fullName>
    </submittedName>
</protein>
<evidence type="ECO:0000256" key="3">
    <source>
        <dbReference type="ARBA" id="ARBA00022679"/>
    </source>
</evidence>
<proteinExistence type="inferred from homology"/>
<evidence type="ECO:0000256" key="5">
    <source>
        <dbReference type="ARBA" id="ARBA00023015"/>
    </source>
</evidence>
<evidence type="ECO:0000256" key="8">
    <source>
        <dbReference type="ARBA" id="ARBA00023163"/>
    </source>
</evidence>
<dbReference type="EMBL" id="DVKT01000066">
    <property type="protein sequence ID" value="HIT40118.1"/>
    <property type="molecule type" value="Genomic_DNA"/>
</dbReference>
<evidence type="ECO:0000256" key="9">
    <source>
        <dbReference type="SAM" id="MobiDB-lite"/>
    </source>
</evidence>
<dbReference type="InterPro" id="IPR007046">
    <property type="entry name" value="RNA_pol_sigma_54_core-bd"/>
</dbReference>
<reference evidence="12" key="2">
    <citation type="journal article" date="2021" name="PeerJ">
        <title>Extensive microbial diversity within the chicken gut microbiome revealed by metagenomics and culture.</title>
        <authorList>
            <person name="Gilroy R."/>
            <person name="Ravi A."/>
            <person name="Getino M."/>
            <person name="Pursley I."/>
            <person name="Horton D.L."/>
            <person name="Alikhan N.F."/>
            <person name="Baker D."/>
            <person name="Gharbi K."/>
            <person name="Hall N."/>
            <person name="Watson M."/>
            <person name="Adriaenssens E.M."/>
            <person name="Foster-Nyarko E."/>
            <person name="Jarju S."/>
            <person name="Secka A."/>
            <person name="Antonio M."/>
            <person name="Oren A."/>
            <person name="Chaudhuri R.R."/>
            <person name="La Ragione R."/>
            <person name="Hildebrand F."/>
            <person name="Pallen M.J."/>
        </authorList>
    </citation>
    <scope>NUCLEOTIDE SEQUENCE</scope>
    <source>
        <strain evidence="12">21143</strain>
    </source>
</reference>
<feature type="compositionally biased region" description="Acidic residues" evidence="9">
    <location>
        <begin position="45"/>
        <end position="76"/>
    </location>
</feature>
<evidence type="ECO:0000256" key="1">
    <source>
        <dbReference type="ARBA" id="ARBA00008798"/>
    </source>
</evidence>
<keyword evidence="8" id="KW-0804">Transcription</keyword>
<keyword evidence="3" id="KW-0808">Transferase</keyword>
<dbReference type="Pfam" id="PF04963">
    <property type="entry name" value="Sigma54_CBD"/>
    <property type="match status" value="1"/>
</dbReference>
<dbReference type="GO" id="GO:0000428">
    <property type="term" value="C:DNA-directed RNA polymerase complex"/>
    <property type="evidence" value="ECO:0007669"/>
    <property type="project" value="UniProtKB-KW"/>
</dbReference>
<evidence type="ECO:0000313" key="12">
    <source>
        <dbReference type="EMBL" id="HIT40118.1"/>
    </source>
</evidence>
<evidence type="ECO:0000259" key="11">
    <source>
        <dbReference type="Pfam" id="PF04963"/>
    </source>
</evidence>
<sequence length="486" mass="55673">MLKQEQKLQQRQTLSPQQIQAIRLLELPEIELEEQIKQELIDNPALDEGEEHISPEDEGDTTSGENEDSSSDESAEDLMMGDYNNNDEIPSYLDRELPGENSPREEIPVSGGTTFHDYLLEQLHLRELSDQDKHVAEYIIGNIDDNGYLQRTLPAISDDLMFQVGLDIRVEKLGELLQIIQDFDPAGVGASDLQECLKLQLERRRGTTTAQLAYEIIDKAFEAFSKRHYEKIQRQFNISESDLKAAIQEISQLNPKPGSSWNDSFSESMTHISPDFIVDENDGELVLSLNNSNIPALRISRNYNEMLSDYTGNKANQTREKRDALLFIKQKIDAAQSFINAIQQRQQTLLTTMQAILDRQQEFFLTGDESRLRPMILRDIAEQTGYDISTISRATSNKYVQTQFGIYPLKYFFSESMQNESGEEFSSREIKKILQESIANEDKRTPLTDDKLCELLKEQGYTIARRTVAKYREQLGLPVARLRKVI</sequence>
<dbReference type="PRINTS" id="PR00045">
    <property type="entry name" value="SIGMA54FCT"/>
</dbReference>
<evidence type="ECO:0000259" key="10">
    <source>
        <dbReference type="Pfam" id="PF04552"/>
    </source>
</evidence>
<organism evidence="12 13">
    <name type="scientific">Candidatus Caccoplasma intestinavium</name>
    <dbReference type="NCBI Taxonomy" id="2840716"/>
    <lineage>
        <taxon>Bacteria</taxon>
        <taxon>Pseudomonadati</taxon>
        <taxon>Bacteroidota</taxon>
        <taxon>Bacteroidia</taxon>
        <taxon>Bacteroidales</taxon>
        <taxon>Bacteroidaceae</taxon>
        <taxon>Bacteroidaceae incertae sedis</taxon>
        <taxon>Candidatus Caccoplasma</taxon>
    </lineage>
</organism>
<keyword evidence="2" id="KW-0240">DNA-directed RNA polymerase</keyword>
<dbReference type="GO" id="GO:0003677">
    <property type="term" value="F:DNA binding"/>
    <property type="evidence" value="ECO:0007669"/>
    <property type="project" value="UniProtKB-KW"/>
</dbReference>
<dbReference type="AlphaFoldDB" id="A0A9D1GFX7"/>
<evidence type="ECO:0000313" key="13">
    <source>
        <dbReference type="Proteomes" id="UP000886722"/>
    </source>
</evidence>
<keyword evidence="6" id="KW-0731">Sigma factor</keyword>
<dbReference type="NCBIfam" id="TIGR02395">
    <property type="entry name" value="rpoN_sigma"/>
    <property type="match status" value="1"/>
</dbReference>
<evidence type="ECO:0000256" key="2">
    <source>
        <dbReference type="ARBA" id="ARBA00022478"/>
    </source>
</evidence>
<reference evidence="12" key="1">
    <citation type="submission" date="2020-10" db="EMBL/GenBank/DDBJ databases">
        <authorList>
            <person name="Gilroy R."/>
        </authorList>
    </citation>
    <scope>NUCLEOTIDE SEQUENCE</scope>
    <source>
        <strain evidence="12">21143</strain>
    </source>
</reference>
<dbReference type="PIRSF" id="PIRSF000774">
    <property type="entry name" value="RpoN"/>
    <property type="match status" value="1"/>
</dbReference>
<dbReference type="PANTHER" id="PTHR32248:SF4">
    <property type="entry name" value="RNA POLYMERASE SIGMA-54 FACTOR"/>
    <property type="match status" value="1"/>
</dbReference>
<keyword evidence="7" id="KW-0238">DNA-binding</keyword>
<dbReference type="PANTHER" id="PTHR32248">
    <property type="entry name" value="RNA POLYMERASE SIGMA-54 FACTOR"/>
    <property type="match status" value="1"/>
</dbReference>
<dbReference type="InterPro" id="IPR000394">
    <property type="entry name" value="RNA_pol_sigma_54"/>
</dbReference>
<dbReference type="GO" id="GO:0001216">
    <property type="term" value="F:DNA-binding transcription activator activity"/>
    <property type="evidence" value="ECO:0007669"/>
    <property type="project" value="InterPro"/>
</dbReference>
<gene>
    <name evidence="12" type="primary">rpoN</name>
    <name evidence="12" type="ORF">IAD06_08820</name>
</gene>
<feature type="compositionally biased region" description="Basic and acidic residues" evidence="9">
    <location>
        <begin position="93"/>
        <end position="107"/>
    </location>
</feature>
<evidence type="ECO:0000256" key="6">
    <source>
        <dbReference type="ARBA" id="ARBA00023082"/>
    </source>
</evidence>
<dbReference type="Gene3D" id="1.10.10.1330">
    <property type="entry name" value="RNA polymerase sigma-54 factor, core-binding domain"/>
    <property type="match status" value="1"/>
</dbReference>
<evidence type="ECO:0000256" key="4">
    <source>
        <dbReference type="ARBA" id="ARBA00022695"/>
    </source>
</evidence>
<dbReference type="PROSITE" id="PS00718">
    <property type="entry name" value="SIGMA54_2"/>
    <property type="match status" value="1"/>
</dbReference>
<dbReference type="GO" id="GO:0016987">
    <property type="term" value="F:sigma factor activity"/>
    <property type="evidence" value="ECO:0007669"/>
    <property type="project" value="UniProtKB-KW"/>
</dbReference>
<accession>A0A9D1GFX7</accession>
<keyword evidence="5" id="KW-0805">Transcription regulation</keyword>
<dbReference type="InterPro" id="IPR007634">
    <property type="entry name" value="RNA_pol_sigma_54_DNA-bd"/>
</dbReference>
<evidence type="ECO:0000256" key="7">
    <source>
        <dbReference type="ARBA" id="ARBA00023125"/>
    </source>
</evidence>
<dbReference type="GO" id="GO:0016779">
    <property type="term" value="F:nucleotidyltransferase activity"/>
    <property type="evidence" value="ECO:0007669"/>
    <property type="project" value="UniProtKB-KW"/>
</dbReference>
<name>A0A9D1GFX7_9BACT</name>
<dbReference type="Gene3D" id="1.10.10.60">
    <property type="entry name" value="Homeodomain-like"/>
    <property type="match status" value="1"/>
</dbReference>
<dbReference type="Proteomes" id="UP000886722">
    <property type="component" value="Unassembled WGS sequence"/>
</dbReference>
<dbReference type="Pfam" id="PF04552">
    <property type="entry name" value="Sigma54_DBD"/>
    <property type="match status" value="1"/>
</dbReference>
<feature type="domain" description="RNA polymerase sigma factor 54 DNA-binding" evidence="10">
    <location>
        <begin position="327"/>
        <end position="484"/>
    </location>
</feature>
<dbReference type="InterPro" id="IPR038709">
    <property type="entry name" value="RpoN_core-bd_sf"/>
</dbReference>
<keyword evidence="4" id="KW-0548">Nucleotidyltransferase</keyword>
<feature type="region of interest" description="Disordered" evidence="9">
    <location>
        <begin position="36"/>
        <end position="110"/>
    </location>
</feature>
<comment type="similarity">
    <text evidence="1">Belongs to the sigma-54 factor family.</text>
</comment>
<dbReference type="GO" id="GO:0006352">
    <property type="term" value="P:DNA-templated transcription initiation"/>
    <property type="evidence" value="ECO:0007669"/>
    <property type="project" value="InterPro"/>
</dbReference>
<comment type="caution">
    <text evidence="12">The sequence shown here is derived from an EMBL/GenBank/DDBJ whole genome shotgun (WGS) entry which is preliminary data.</text>
</comment>
<dbReference type="Pfam" id="PF00309">
    <property type="entry name" value="Sigma54_AID"/>
    <property type="match status" value="1"/>
</dbReference>